<keyword evidence="3" id="KW-1185">Reference proteome</keyword>
<feature type="region of interest" description="Disordered" evidence="1">
    <location>
        <begin position="1"/>
        <end position="38"/>
    </location>
</feature>
<feature type="compositionally biased region" description="Polar residues" evidence="1">
    <location>
        <begin position="13"/>
        <end position="25"/>
    </location>
</feature>
<evidence type="ECO:0000256" key="1">
    <source>
        <dbReference type="SAM" id="MobiDB-lite"/>
    </source>
</evidence>
<sequence length="121" mass="12954">MGVRVPCEKTLESEGTNVPTSSFTNVVGPKEKGKGEGNAIGGGKKGWYLWEKGYKVDLDDLIKASIKVSGKGTFGTAYKAVLETSLVVVVRRLNYVSLGEKELRSVIVVFAVVMVGRCDVG</sequence>
<feature type="compositionally biased region" description="Basic and acidic residues" evidence="1">
    <location>
        <begin position="1"/>
        <end position="12"/>
    </location>
</feature>
<evidence type="ECO:0000313" key="2">
    <source>
        <dbReference type="EMBL" id="CAI9785241.1"/>
    </source>
</evidence>
<dbReference type="AlphaFoldDB" id="A0AAD2AFQ3"/>
<evidence type="ECO:0000313" key="3">
    <source>
        <dbReference type="Proteomes" id="UP000834106"/>
    </source>
</evidence>
<name>A0AAD2AFQ3_9LAMI</name>
<proteinExistence type="predicted"/>
<gene>
    <name evidence="2" type="ORF">FPE_LOCUS32671</name>
</gene>
<accession>A0AAD2AFQ3</accession>
<protein>
    <submittedName>
        <fullName evidence="2">Uncharacterized protein</fullName>
    </submittedName>
</protein>
<dbReference type="Proteomes" id="UP000834106">
    <property type="component" value="Chromosome 21"/>
</dbReference>
<organism evidence="2 3">
    <name type="scientific">Fraxinus pennsylvanica</name>
    <dbReference type="NCBI Taxonomy" id="56036"/>
    <lineage>
        <taxon>Eukaryota</taxon>
        <taxon>Viridiplantae</taxon>
        <taxon>Streptophyta</taxon>
        <taxon>Embryophyta</taxon>
        <taxon>Tracheophyta</taxon>
        <taxon>Spermatophyta</taxon>
        <taxon>Magnoliopsida</taxon>
        <taxon>eudicotyledons</taxon>
        <taxon>Gunneridae</taxon>
        <taxon>Pentapetalae</taxon>
        <taxon>asterids</taxon>
        <taxon>lamiids</taxon>
        <taxon>Lamiales</taxon>
        <taxon>Oleaceae</taxon>
        <taxon>Oleeae</taxon>
        <taxon>Fraxinus</taxon>
    </lineage>
</organism>
<dbReference type="Gene3D" id="3.30.200.20">
    <property type="entry name" value="Phosphorylase Kinase, domain 1"/>
    <property type="match status" value="1"/>
</dbReference>
<reference evidence="2" key="1">
    <citation type="submission" date="2023-05" db="EMBL/GenBank/DDBJ databases">
        <authorList>
            <person name="Huff M."/>
        </authorList>
    </citation>
    <scope>NUCLEOTIDE SEQUENCE</scope>
</reference>
<dbReference type="EMBL" id="OU503056">
    <property type="protein sequence ID" value="CAI9785241.1"/>
    <property type="molecule type" value="Genomic_DNA"/>
</dbReference>